<dbReference type="AlphaFoldDB" id="A0A0B6ZQ87"/>
<organism evidence="1">
    <name type="scientific">Arion vulgaris</name>
    <dbReference type="NCBI Taxonomy" id="1028688"/>
    <lineage>
        <taxon>Eukaryota</taxon>
        <taxon>Metazoa</taxon>
        <taxon>Spiralia</taxon>
        <taxon>Lophotrochozoa</taxon>
        <taxon>Mollusca</taxon>
        <taxon>Gastropoda</taxon>
        <taxon>Heterobranchia</taxon>
        <taxon>Euthyneura</taxon>
        <taxon>Panpulmonata</taxon>
        <taxon>Eupulmonata</taxon>
        <taxon>Stylommatophora</taxon>
        <taxon>Helicina</taxon>
        <taxon>Arionoidea</taxon>
        <taxon>Arionidae</taxon>
        <taxon>Arion</taxon>
    </lineage>
</organism>
<protein>
    <submittedName>
        <fullName evidence="1">Uncharacterized protein</fullName>
    </submittedName>
</protein>
<proteinExistence type="predicted"/>
<name>A0A0B6ZQ87_9EUPU</name>
<gene>
    <name evidence="1" type="primary">ORF72049</name>
</gene>
<dbReference type="EMBL" id="HACG01023030">
    <property type="protein sequence ID" value="CEK69895.1"/>
    <property type="molecule type" value="Transcribed_RNA"/>
</dbReference>
<sequence length="55" mass="6249">MLLMTNCPHKYVPLENVKMFVVFSQLSFHTEQASTSTSHTSLVARSQYLVRSSLC</sequence>
<accession>A0A0B6ZQ87</accession>
<reference evidence="1" key="1">
    <citation type="submission" date="2014-12" db="EMBL/GenBank/DDBJ databases">
        <title>Insight into the proteome of Arion vulgaris.</title>
        <authorList>
            <person name="Aradska J."/>
            <person name="Bulat T."/>
            <person name="Smidak R."/>
            <person name="Sarate P."/>
            <person name="Gangsoo J."/>
            <person name="Sialana F."/>
            <person name="Bilban M."/>
            <person name="Lubec G."/>
        </authorList>
    </citation>
    <scope>NUCLEOTIDE SEQUENCE</scope>
    <source>
        <tissue evidence="1">Skin</tissue>
    </source>
</reference>
<evidence type="ECO:0000313" key="1">
    <source>
        <dbReference type="EMBL" id="CEK69895.1"/>
    </source>
</evidence>